<reference evidence="1" key="1">
    <citation type="journal article" date="2022" name="Front. Genet.">
        <title>Chromosome-Scale Assembly of the Dendrobium nobile Genome Provides Insights Into the Molecular Mechanism of the Biosynthesis of the Medicinal Active Ingredient of Dendrobium.</title>
        <authorList>
            <person name="Xu Q."/>
            <person name="Niu S.-C."/>
            <person name="Li K.-L."/>
            <person name="Zheng P.-J."/>
            <person name="Zhang X.-J."/>
            <person name="Jia Y."/>
            <person name="Liu Y."/>
            <person name="Niu Y.-X."/>
            <person name="Yu L.-H."/>
            <person name="Chen D.-F."/>
            <person name="Zhang G.-Q."/>
        </authorList>
    </citation>
    <scope>NUCLEOTIDE SEQUENCE</scope>
    <source>
        <tissue evidence="1">Leaf</tissue>
    </source>
</reference>
<dbReference type="AlphaFoldDB" id="A0A8T3C3M0"/>
<dbReference type="EMBL" id="JAGYWB010000004">
    <property type="protein sequence ID" value="KAI0524287.1"/>
    <property type="molecule type" value="Genomic_DNA"/>
</dbReference>
<keyword evidence="2" id="KW-1185">Reference proteome</keyword>
<evidence type="ECO:0000313" key="1">
    <source>
        <dbReference type="EMBL" id="KAI0524287.1"/>
    </source>
</evidence>
<evidence type="ECO:0000313" key="2">
    <source>
        <dbReference type="Proteomes" id="UP000829196"/>
    </source>
</evidence>
<proteinExistence type="predicted"/>
<dbReference type="OrthoDB" id="1742140at2759"/>
<sequence>MVNFVYVVNDVLGKKSPWQSIVDLSGYVNDKWLVIGDFNYICSLQDKIMGNPPCVMNMKDFYYDIHDLRLV</sequence>
<protein>
    <submittedName>
        <fullName evidence="1">Uncharacterized protein</fullName>
    </submittedName>
</protein>
<dbReference type="SMR" id="A0A8T3C3M0"/>
<accession>A0A8T3C3M0</accession>
<dbReference type="Proteomes" id="UP000829196">
    <property type="component" value="Unassembled WGS sequence"/>
</dbReference>
<gene>
    <name evidence="1" type="ORF">KFK09_003653</name>
</gene>
<comment type="caution">
    <text evidence="1">The sequence shown here is derived from an EMBL/GenBank/DDBJ whole genome shotgun (WGS) entry which is preliminary data.</text>
</comment>
<name>A0A8T3C3M0_DENNO</name>
<organism evidence="1 2">
    <name type="scientific">Dendrobium nobile</name>
    <name type="common">Orchid</name>
    <dbReference type="NCBI Taxonomy" id="94219"/>
    <lineage>
        <taxon>Eukaryota</taxon>
        <taxon>Viridiplantae</taxon>
        <taxon>Streptophyta</taxon>
        <taxon>Embryophyta</taxon>
        <taxon>Tracheophyta</taxon>
        <taxon>Spermatophyta</taxon>
        <taxon>Magnoliopsida</taxon>
        <taxon>Liliopsida</taxon>
        <taxon>Asparagales</taxon>
        <taxon>Orchidaceae</taxon>
        <taxon>Epidendroideae</taxon>
        <taxon>Malaxideae</taxon>
        <taxon>Dendrobiinae</taxon>
        <taxon>Dendrobium</taxon>
    </lineage>
</organism>